<evidence type="ECO:0000313" key="1">
    <source>
        <dbReference type="EMBL" id="MFD1046469.1"/>
    </source>
</evidence>
<keyword evidence="2" id="KW-1185">Reference proteome</keyword>
<protein>
    <recommendedName>
        <fullName evidence="3">Catalase</fullName>
    </recommendedName>
</protein>
<comment type="caution">
    <text evidence="1">The sequence shown here is derived from an EMBL/GenBank/DDBJ whole genome shotgun (WGS) entry which is preliminary data.</text>
</comment>
<evidence type="ECO:0008006" key="3">
    <source>
        <dbReference type="Google" id="ProtNLM"/>
    </source>
</evidence>
<evidence type="ECO:0000313" key="2">
    <source>
        <dbReference type="Proteomes" id="UP001597045"/>
    </source>
</evidence>
<dbReference type="Proteomes" id="UP001597045">
    <property type="component" value="Unassembled WGS sequence"/>
</dbReference>
<name>A0ABW3MA68_9PSEU</name>
<gene>
    <name evidence="1" type="ORF">ACFQ1S_13355</name>
</gene>
<organism evidence="1 2">
    <name type="scientific">Kibdelosporangium lantanae</name>
    <dbReference type="NCBI Taxonomy" id="1497396"/>
    <lineage>
        <taxon>Bacteria</taxon>
        <taxon>Bacillati</taxon>
        <taxon>Actinomycetota</taxon>
        <taxon>Actinomycetes</taxon>
        <taxon>Pseudonocardiales</taxon>
        <taxon>Pseudonocardiaceae</taxon>
        <taxon>Kibdelosporangium</taxon>
    </lineage>
</organism>
<feature type="non-terminal residue" evidence="1">
    <location>
        <position position="99"/>
    </location>
</feature>
<accession>A0ABW3MA68</accession>
<proteinExistence type="predicted"/>
<sequence length="99" mass="11117">MSFVRYDDYRAPERPDFQAELDTIIAAIVQRTKESPRHEPGGRAVRSAHAKTYGLLRASVPILQQSRHRHLSDVKLMDRGVLRLRVGNPNATGVLDGRG</sequence>
<dbReference type="EMBL" id="JBHTIS010000665">
    <property type="protein sequence ID" value="MFD1046469.1"/>
    <property type="molecule type" value="Genomic_DNA"/>
</dbReference>
<reference evidence="2" key="1">
    <citation type="journal article" date="2019" name="Int. J. Syst. Evol. Microbiol.">
        <title>The Global Catalogue of Microorganisms (GCM) 10K type strain sequencing project: providing services to taxonomists for standard genome sequencing and annotation.</title>
        <authorList>
            <consortium name="The Broad Institute Genomics Platform"/>
            <consortium name="The Broad Institute Genome Sequencing Center for Infectious Disease"/>
            <person name="Wu L."/>
            <person name="Ma J."/>
        </authorList>
    </citation>
    <scope>NUCLEOTIDE SEQUENCE [LARGE SCALE GENOMIC DNA]</scope>
    <source>
        <strain evidence="2">JCM 31486</strain>
    </source>
</reference>